<organism evidence="1 2">
    <name type="scientific">Enorma massiliensis</name>
    <dbReference type="NCBI Taxonomy" id="1472761"/>
    <lineage>
        <taxon>Bacteria</taxon>
        <taxon>Bacillati</taxon>
        <taxon>Actinomycetota</taxon>
        <taxon>Coriobacteriia</taxon>
        <taxon>Coriobacteriales</taxon>
        <taxon>Coriobacteriaceae</taxon>
        <taxon>Enorma</taxon>
    </lineage>
</organism>
<reference evidence="2" key="1">
    <citation type="submission" date="2017-04" db="EMBL/GenBank/DDBJ databases">
        <title>Function of individual gut microbiota members based on whole genome sequencing of pure cultures obtained from chicken caecum.</title>
        <authorList>
            <person name="Medvecky M."/>
            <person name="Cejkova D."/>
            <person name="Polansky O."/>
            <person name="Karasova D."/>
            <person name="Kubasova T."/>
            <person name="Cizek A."/>
            <person name="Rychlik I."/>
        </authorList>
    </citation>
    <scope>NUCLEOTIDE SEQUENCE [LARGE SCALE GENOMIC DNA]</scope>
    <source>
        <strain evidence="2">An70</strain>
    </source>
</reference>
<dbReference type="Proteomes" id="UP000196560">
    <property type="component" value="Unassembled WGS sequence"/>
</dbReference>
<dbReference type="EMBL" id="NFHO01000018">
    <property type="protein sequence ID" value="OUN41153.1"/>
    <property type="molecule type" value="Genomic_DNA"/>
</dbReference>
<gene>
    <name evidence="1" type="ORF">B5G21_10100</name>
</gene>
<dbReference type="AlphaFoldDB" id="A0A1Y3TXF8"/>
<dbReference type="RefSeq" id="WP_087187056.1">
    <property type="nucleotide sequence ID" value="NZ_NFHO01000018.1"/>
</dbReference>
<protein>
    <recommendedName>
        <fullName evidence="3">Phage portal protein</fullName>
    </recommendedName>
</protein>
<name>A0A1Y3TXF8_9ACTN</name>
<sequence length="503" mass="56223">MSLNTMDEYWVPEHVKEYLRRLGFVLPLDDMEPWIRSWDDWMGARGDFYDYHDRDGLGRVYEVHRRSIHPAMRVCKEWGSLLLNEDVKIVCDDQKATDWIGEFFSSTNFMAQAQATVVRAFGLGTGAWALWVDLDRKKVRIRHYDARMVIPLTWDEDGVTECAFVTRVFYRGKAIDQLQMHLKGGMGFSTDSALSVGSSSPSKSSPEHADGLLTTNSEETYRIVTVCFDHEGNELAPMGVAPVFDTGCPFPTFGIVKPAVTNTRVDMSPYGQSVFADAVDAVQAVDLTFDALVSEIDVSKMRVFLSDVLFDREKSGDKTISIPFGRQDCTVFRKVMSTEDTIQEFAPALRTSSQSEAFRIALQMLGDLCGFGLGYFDFDESRGYVRTATEVSSDNSALMRNIRRHENALEGAITGIARAVMGVSRSFGESIPNEGCMRVQYDDSIVQDTAAEKEQDMREVGVTMAAWEYRVKWYGEEESVARARASEIGTGAVKREAVASGTA</sequence>
<evidence type="ECO:0000313" key="1">
    <source>
        <dbReference type="EMBL" id="OUN41153.1"/>
    </source>
</evidence>
<accession>A0A1Y3TXF8</accession>
<evidence type="ECO:0008006" key="3">
    <source>
        <dbReference type="Google" id="ProtNLM"/>
    </source>
</evidence>
<proteinExistence type="predicted"/>
<comment type="caution">
    <text evidence="1">The sequence shown here is derived from an EMBL/GenBank/DDBJ whole genome shotgun (WGS) entry which is preliminary data.</text>
</comment>
<evidence type="ECO:0000313" key="2">
    <source>
        <dbReference type="Proteomes" id="UP000196560"/>
    </source>
</evidence>
<keyword evidence="2" id="KW-1185">Reference proteome</keyword>